<dbReference type="Proteomes" id="UP000177871">
    <property type="component" value="Unassembled WGS sequence"/>
</dbReference>
<proteinExistence type="predicted"/>
<evidence type="ECO:0000313" key="2">
    <source>
        <dbReference type="Proteomes" id="UP000177871"/>
    </source>
</evidence>
<accession>A0A1F6A3D5</accession>
<name>A0A1F6A3D5_9BACT</name>
<sequence length="120" mass="13731">MDEAPKWDEWENLYPVFDSKTFYRYATKIDVSVALTADQEHELEGLQEAVSLGTWREFSFKAIKPDQQDPNLSHYEIFIAGKDPQDEPEFIGQVAFDNNIYKQPISDTSGKRTSPVPQSG</sequence>
<dbReference type="AlphaFoldDB" id="A0A1F6A3D5"/>
<reference evidence="1 2" key="1">
    <citation type="journal article" date="2016" name="Nat. Commun.">
        <title>Thousands of microbial genomes shed light on interconnected biogeochemical processes in an aquifer system.</title>
        <authorList>
            <person name="Anantharaman K."/>
            <person name="Brown C.T."/>
            <person name="Hug L.A."/>
            <person name="Sharon I."/>
            <person name="Castelle C.J."/>
            <person name="Probst A.J."/>
            <person name="Thomas B.C."/>
            <person name="Singh A."/>
            <person name="Wilkins M.J."/>
            <person name="Karaoz U."/>
            <person name="Brodie E.L."/>
            <person name="Williams K.H."/>
            <person name="Hubbard S.S."/>
            <person name="Banfield J.F."/>
        </authorList>
    </citation>
    <scope>NUCLEOTIDE SEQUENCE [LARGE SCALE GENOMIC DNA]</scope>
</reference>
<organism evidence="1 2">
    <name type="scientific">Candidatus Gottesmanbacteria bacterium RIFCSPHIGHO2_01_FULL_47_48</name>
    <dbReference type="NCBI Taxonomy" id="1798381"/>
    <lineage>
        <taxon>Bacteria</taxon>
        <taxon>Candidatus Gottesmaniibacteriota</taxon>
    </lineage>
</organism>
<gene>
    <name evidence="1" type="ORF">A2721_00025</name>
</gene>
<protein>
    <submittedName>
        <fullName evidence="1">Uncharacterized protein</fullName>
    </submittedName>
</protein>
<comment type="caution">
    <text evidence="1">The sequence shown here is derived from an EMBL/GenBank/DDBJ whole genome shotgun (WGS) entry which is preliminary data.</text>
</comment>
<dbReference type="EMBL" id="MFJK01000008">
    <property type="protein sequence ID" value="OGG19210.1"/>
    <property type="molecule type" value="Genomic_DNA"/>
</dbReference>
<evidence type="ECO:0000313" key="1">
    <source>
        <dbReference type="EMBL" id="OGG19210.1"/>
    </source>
</evidence>
<dbReference type="STRING" id="1798381.A2721_00025"/>